<dbReference type="Pfam" id="PF14219">
    <property type="entry name" value="DUF4328"/>
    <property type="match status" value="1"/>
</dbReference>
<name>A0ABP9GUP8_9ACTN</name>
<dbReference type="RefSeq" id="WP_345673962.1">
    <property type="nucleotide sequence ID" value="NZ_BAABHS010000003.1"/>
</dbReference>
<comment type="caution">
    <text evidence="4">The sequence shown here is derived from an EMBL/GenBank/DDBJ whole genome shotgun (WGS) entry which is preliminary data.</text>
</comment>
<dbReference type="EMBL" id="BAABHS010000003">
    <property type="protein sequence ID" value="GAA4950707.1"/>
    <property type="molecule type" value="Genomic_DNA"/>
</dbReference>
<dbReference type="Proteomes" id="UP001500466">
    <property type="component" value="Unassembled WGS sequence"/>
</dbReference>
<keyword evidence="2" id="KW-1133">Transmembrane helix</keyword>
<dbReference type="InterPro" id="IPR025565">
    <property type="entry name" value="DUF4328"/>
</dbReference>
<feature type="region of interest" description="Disordered" evidence="1">
    <location>
        <begin position="276"/>
        <end position="300"/>
    </location>
</feature>
<evidence type="ECO:0000256" key="2">
    <source>
        <dbReference type="SAM" id="Phobius"/>
    </source>
</evidence>
<gene>
    <name evidence="4" type="ORF">GCM10023205_09300</name>
</gene>
<organism evidence="4 5">
    <name type="scientific">Yinghuangia aomiensis</name>
    <dbReference type="NCBI Taxonomy" id="676205"/>
    <lineage>
        <taxon>Bacteria</taxon>
        <taxon>Bacillati</taxon>
        <taxon>Actinomycetota</taxon>
        <taxon>Actinomycetes</taxon>
        <taxon>Kitasatosporales</taxon>
        <taxon>Streptomycetaceae</taxon>
        <taxon>Yinghuangia</taxon>
    </lineage>
</organism>
<feature type="transmembrane region" description="Helical" evidence="2">
    <location>
        <begin position="210"/>
        <end position="229"/>
    </location>
</feature>
<feature type="transmembrane region" description="Helical" evidence="2">
    <location>
        <begin position="120"/>
        <end position="140"/>
    </location>
</feature>
<sequence>MPYAPPPPMGWGPGYAAPAPPKPLGSLAIATNILMGIAAAVAVYSAYAFFHRASVFGDIQDGDFSALMDAGDADDPVKASLALTVISGLPIAVLYIIWSYRARANIEAWQGPRPKLSKGWAIGGWFIPVAGFVLPGIVANDIANGSDMRAAHPGGRAGGKGLLWAWWGTWVASMVLFTIGLSLRDSEDDLDNGNVTFDTYLSNAKTADSLSGTASVLRLAAAVLAILVVHRISTMQAQRIAMGPGAYPPGPGMGMMPGAPGMPGYPGAPGAPGMPGYPGMPGGGPVPPQGPQAYYQQPPA</sequence>
<keyword evidence="2" id="KW-0472">Membrane</keyword>
<feature type="compositionally biased region" description="Low complexity" evidence="1">
    <location>
        <begin position="291"/>
        <end position="300"/>
    </location>
</feature>
<feature type="transmembrane region" description="Helical" evidence="2">
    <location>
        <begin position="161"/>
        <end position="183"/>
    </location>
</feature>
<evidence type="ECO:0000259" key="3">
    <source>
        <dbReference type="Pfam" id="PF14219"/>
    </source>
</evidence>
<protein>
    <recommendedName>
        <fullName evidence="3">DUF4328 domain-containing protein</fullName>
    </recommendedName>
</protein>
<evidence type="ECO:0000313" key="5">
    <source>
        <dbReference type="Proteomes" id="UP001500466"/>
    </source>
</evidence>
<accession>A0ABP9GUP8</accession>
<keyword evidence="5" id="KW-1185">Reference proteome</keyword>
<keyword evidence="2" id="KW-0812">Transmembrane</keyword>
<proteinExistence type="predicted"/>
<feature type="transmembrane region" description="Helical" evidence="2">
    <location>
        <begin position="27"/>
        <end position="50"/>
    </location>
</feature>
<evidence type="ECO:0000313" key="4">
    <source>
        <dbReference type="EMBL" id="GAA4950707.1"/>
    </source>
</evidence>
<feature type="transmembrane region" description="Helical" evidence="2">
    <location>
        <begin position="81"/>
        <end position="100"/>
    </location>
</feature>
<feature type="domain" description="DUF4328" evidence="3">
    <location>
        <begin position="70"/>
        <end position="233"/>
    </location>
</feature>
<reference evidence="5" key="1">
    <citation type="journal article" date="2019" name="Int. J. Syst. Evol. Microbiol.">
        <title>The Global Catalogue of Microorganisms (GCM) 10K type strain sequencing project: providing services to taxonomists for standard genome sequencing and annotation.</title>
        <authorList>
            <consortium name="The Broad Institute Genomics Platform"/>
            <consortium name="The Broad Institute Genome Sequencing Center for Infectious Disease"/>
            <person name="Wu L."/>
            <person name="Ma J."/>
        </authorList>
    </citation>
    <scope>NUCLEOTIDE SEQUENCE [LARGE SCALE GENOMIC DNA]</scope>
    <source>
        <strain evidence="5">JCM 17986</strain>
    </source>
</reference>
<evidence type="ECO:0000256" key="1">
    <source>
        <dbReference type="SAM" id="MobiDB-lite"/>
    </source>
</evidence>